<reference evidence="1 2" key="1">
    <citation type="submission" date="2019-02" db="EMBL/GenBank/DDBJ databases">
        <title>Deep-cultivation of Planctomycetes and their phenomic and genomic characterization uncovers novel biology.</title>
        <authorList>
            <person name="Wiegand S."/>
            <person name="Jogler M."/>
            <person name="Boedeker C."/>
            <person name="Pinto D."/>
            <person name="Vollmers J."/>
            <person name="Rivas-Marin E."/>
            <person name="Kohn T."/>
            <person name="Peeters S.H."/>
            <person name="Heuer A."/>
            <person name="Rast P."/>
            <person name="Oberbeckmann S."/>
            <person name="Bunk B."/>
            <person name="Jeske O."/>
            <person name="Meyerdierks A."/>
            <person name="Storesund J.E."/>
            <person name="Kallscheuer N."/>
            <person name="Luecker S."/>
            <person name="Lage O.M."/>
            <person name="Pohl T."/>
            <person name="Merkel B.J."/>
            <person name="Hornburger P."/>
            <person name="Mueller R.-W."/>
            <person name="Bruemmer F."/>
            <person name="Labrenz M."/>
            <person name="Spormann A.M."/>
            <person name="Op den Camp H."/>
            <person name="Overmann J."/>
            <person name="Amann R."/>
            <person name="Jetten M.S.M."/>
            <person name="Mascher T."/>
            <person name="Medema M.H."/>
            <person name="Devos D.P."/>
            <person name="Kaster A.-K."/>
            <person name="Ovreas L."/>
            <person name="Rohde M."/>
            <person name="Galperin M.Y."/>
            <person name="Jogler C."/>
        </authorList>
    </citation>
    <scope>NUCLEOTIDE SEQUENCE [LARGE SCALE GENOMIC DNA]</scope>
    <source>
        <strain evidence="1 2">Pla163</strain>
    </source>
</reference>
<gene>
    <name evidence="1" type="ORF">Pla163_03440</name>
</gene>
<evidence type="ECO:0000313" key="2">
    <source>
        <dbReference type="Proteomes" id="UP000319342"/>
    </source>
</evidence>
<proteinExistence type="predicted"/>
<dbReference type="AlphaFoldDB" id="A0A518CVJ2"/>
<evidence type="ECO:0008006" key="3">
    <source>
        <dbReference type="Google" id="ProtNLM"/>
    </source>
</evidence>
<protein>
    <recommendedName>
        <fullName evidence="3">Flagellar cap protein</fullName>
    </recommendedName>
</protein>
<dbReference type="Proteomes" id="UP000319342">
    <property type="component" value="Chromosome"/>
</dbReference>
<sequence>MQISGTSPNSSINSSMYIAPAGGGGRASSFSSAPAAVGLDPAAFLGELGDLRDALRGLRRVDGSFRAGTTKQAARATSVASLGLTLTPTATTLTSTAEINTTPTSYTPKVPAFSGSSSSDPTLGGVYDGSNGDDTLTFVVTDGGLVGLTGVAVEVRDSGGGVIDTVSLGFGGANDVTTLSNGLEIAFSSGTLSLGDSFQVEVSATVGEALQPDRAFDGTGDAAANFDSGTTITNGSFTVNGAQIDVFANDTLNDVIARVAASGAGVDLAYDPDTDSVRFTSRTPGSAESIVVAGDTSGLIAALKLDGASEVPGLDSELERSIDSVPELAAISSGTFTINGVDVSIDTASDSLADVLARIESLVPGVTARFDEQKGTVVIGGSGVDDLVLDSGGTSFFSSVGIAAGTFEARTGRGGAKFGDVNGLRDGITKLVRALEGIFEGDYTGFGSATVKSTRTTFDTIIATAFDEAVRKRGTDTLRSGLGLDLVREEGRTIGLDLRRSQFAQAARSSPEDLHALLYSEKAKDGFNGLIVGLADRIDGQIDSFTRFITPSGSSGGLVNVSG</sequence>
<dbReference type="OrthoDB" id="251234at2"/>
<keyword evidence="2" id="KW-1185">Reference proteome</keyword>
<dbReference type="EMBL" id="CP036290">
    <property type="protein sequence ID" value="QDU83246.1"/>
    <property type="molecule type" value="Genomic_DNA"/>
</dbReference>
<accession>A0A518CVJ2</accession>
<organism evidence="1 2">
    <name type="scientific">Rohdeia mirabilis</name>
    <dbReference type="NCBI Taxonomy" id="2528008"/>
    <lineage>
        <taxon>Bacteria</taxon>
        <taxon>Pseudomonadati</taxon>
        <taxon>Planctomycetota</taxon>
        <taxon>Planctomycetia</taxon>
        <taxon>Planctomycetia incertae sedis</taxon>
        <taxon>Rohdeia</taxon>
    </lineage>
</organism>
<dbReference type="RefSeq" id="WP_145182605.1">
    <property type="nucleotide sequence ID" value="NZ_CP036290.1"/>
</dbReference>
<name>A0A518CVJ2_9BACT</name>
<evidence type="ECO:0000313" key="1">
    <source>
        <dbReference type="EMBL" id="QDU83246.1"/>
    </source>
</evidence>